<reference evidence="11" key="1">
    <citation type="submission" date="2015-02" db="EMBL/GenBank/DDBJ databases">
        <title>Genome sequencing for Strongylocentrotus purpuratus.</title>
        <authorList>
            <person name="Murali S."/>
            <person name="Liu Y."/>
            <person name="Vee V."/>
            <person name="English A."/>
            <person name="Wang M."/>
            <person name="Skinner E."/>
            <person name="Han Y."/>
            <person name="Muzny D.M."/>
            <person name="Worley K.C."/>
            <person name="Gibbs R.A."/>
        </authorList>
    </citation>
    <scope>NUCLEOTIDE SEQUENCE</scope>
</reference>
<feature type="domain" description="G-protein coupled receptors family 1 profile" evidence="9">
    <location>
        <begin position="48"/>
        <end position="252"/>
    </location>
</feature>
<comment type="subcellular location">
    <subcellularLocation>
        <location evidence="1">Membrane</location>
        <topology evidence="1">Multi-pass membrane protein</topology>
    </subcellularLocation>
</comment>
<accession>A0A7M7N120</accession>
<reference evidence="10" key="2">
    <citation type="submission" date="2021-01" db="UniProtKB">
        <authorList>
            <consortium name="EnsemblMetazoa"/>
        </authorList>
    </citation>
    <scope>IDENTIFICATION</scope>
</reference>
<dbReference type="InParanoid" id="A0A7M7N120"/>
<proteinExistence type="predicted"/>
<dbReference type="Gene3D" id="1.20.1070.10">
    <property type="entry name" value="Rhodopsin 7-helix transmembrane proteins"/>
    <property type="match status" value="1"/>
</dbReference>
<dbReference type="AlphaFoldDB" id="A0A7M7N120"/>
<dbReference type="GO" id="GO:0016020">
    <property type="term" value="C:membrane"/>
    <property type="evidence" value="ECO:0007669"/>
    <property type="project" value="UniProtKB-SubCell"/>
</dbReference>
<dbReference type="Pfam" id="PF00001">
    <property type="entry name" value="7tm_1"/>
    <property type="match status" value="1"/>
</dbReference>
<feature type="transmembrane region" description="Helical" evidence="8">
    <location>
        <begin position="143"/>
        <end position="163"/>
    </location>
</feature>
<dbReference type="InterPro" id="IPR000276">
    <property type="entry name" value="GPCR_Rhodpsn"/>
</dbReference>
<dbReference type="GO" id="GO:0004930">
    <property type="term" value="F:G protein-coupled receptor activity"/>
    <property type="evidence" value="ECO:0007669"/>
    <property type="project" value="UniProtKB-KW"/>
</dbReference>
<dbReference type="Proteomes" id="UP000007110">
    <property type="component" value="Unassembled WGS sequence"/>
</dbReference>
<dbReference type="GeneID" id="754657"/>
<dbReference type="KEGG" id="spu:754657"/>
<dbReference type="CDD" id="cd00637">
    <property type="entry name" value="7tm_classA_rhodopsin-like"/>
    <property type="match status" value="1"/>
</dbReference>
<dbReference type="PANTHER" id="PTHR24238:SF47">
    <property type="entry name" value="ECDYSTEROIDS_DOPAMINE RECEPTOR-RELATED"/>
    <property type="match status" value="1"/>
</dbReference>
<keyword evidence="2 8" id="KW-0812">Transmembrane</keyword>
<keyword evidence="4" id="KW-0297">G-protein coupled receptor</keyword>
<dbReference type="PANTHER" id="PTHR24238">
    <property type="entry name" value="G-PROTEIN COUPLED RECEPTOR"/>
    <property type="match status" value="1"/>
</dbReference>
<evidence type="ECO:0000256" key="1">
    <source>
        <dbReference type="ARBA" id="ARBA00004141"/>
    </source>
</evidence>
<evidence type="ECO:0000256" key="6">
    <source>
        <dbReference type="ARBA" id="ARBA00023170"/>
    </source>
</evidence>
<dbReference type="OMA" id="HDEVNIN"/>
<keyword evidence="7" id="KW-0807">Transducer</keyword>
<evidence type="ECO:0000256" key="5">
    <source>
        <dbReference type="ARBA" id="ARBA00023136"/>
    </source>
</evidence>
<sequence>MMNETIEEHHACEAEEHHDDEALHDEVNINAVTSLTFYIMVLISGIPGNAIILQTYAWKKRKSSTDVLIMAQGTVDFIACSFTPACIVESGAPDLITTTLCQMKFSVEEVTALTSLFLTTLISVERYLAVCHPLRRRVTVRRWTGVVIVFVALATAFSIRFAMFSEVCSLHETTVCQQPTSLGYSLSKTAFFLVSFTTTTILYALIYAFLRKRAKIHADLVSGQFPQATVGPDSSRALESMVNRTVTAFEET</sequence>
<dbReference type="PROSITE" id="PS50262">
    <property type="entry name" value="G_PROTEIN_RECEP_F1_2"/>
    <property type="match status" value="1"/>
</dbReference>
<evidence type="ECO:0000256" key="8">
    <source>
        <dbReference type="SAM" id="Phobius"/>
    </source>
</evidence>
<dbReference type="InterPro" id="IPR017452">
    <property type="entry name" value="GPCR_Rhodpsn_7TM"/>
</dbReference>
<name>A0A7M7N120_STRPU</name>
<keyword evidence="3 8" id="KW-1133">Transmembrane helix</keyword>
<dbReference type="RefSeq" id="XP_030829713.1">
    <property type="nucleotide sequence ID" value="XM_030973853.1"/>
</dbReference>
<feature type="transmembrane region" description="Helical" evidence="8">
    <location>
        <begin position="35"/>
        <end position="53"/>
    </location>
</feature>
<dbReference type="OrthoDB" id="6076970at2759"/>
<organism evidence="10 11">
    <name type="scientific">Strongylocentrotus purpuratus</name>
    <name type="common">Purple sea urchin</name>
    <dbReference type="NCBI Taxonomy" id="7668"/>
    <lineage>
        <taxon>Eukaryota</taxon>
        <taxon>Metazoa</taxon>
        <taxon>Echinodermata</taxon>
        <taxon>Eleutherozoa</taxon>
        <taxon>Echinozoa</taxon>
        <taxon>Echinoidea</taxon>
        <taxon>Euechinoidea</taxon>
        <taxon>Echinacea</taxon>
        <taxon>Camarodonta</taxon>
        <taxon>Echinidea</taxon>
        <taxon>Strongylocentrotidae</taxon>
        <taxon>Strongylocentrotus</taxon>
    </lineage>
</organism>
<evidence type="ECO:0000259" key="9">
    <source>
        <dbReference type="PROSITE" id="PS50262"/>
    </source>
</evidence>
<keyword evidence="6" id="KW-0675">Receptor</keyword>
<evidence type="ECO:0000313" key="10">
    <source>
        <dbReference type="EnsemblMetazoa" id="XP_030829713"/>
    </source>
</evidence>
<evidence type="ECO:0000256" key="4">
    <source>
        <dbReference type="ARBA" id="ARBA00023040"/>
    </source>
</evidence>
<evidence type="ECO:0000256" key="3">
    <source>
        <dbReference type="ARBA" id="ARBA00022989"/>
    </source>
</evidence>
<dbReference type="EnsemblMetazoa" id="XM_030973853">
    <property type="protein sequence ID" value="XP_030829713"/>
    <property type="gene ID" value="LOC754657"/>
</dbReference>
<feature type="transmembrane region" description="Helical" evidence="8">
    <location>
        <begin position="190"/>
        <end position="210"/>
    </location>
</feature>
<dbReference type="SUPFAM" id="SSF81321">
    <property type="entry name" value="Family A G protein-coupled receptor-like"/>
    <property type="match status" value="1"/>
</dbReference>
<protein>
    <recommendedName>
        <fullName evidence="9">G-protein coupled receptors family 1 profile domain-containing protein</fullName>
    </recommendedName>
</protein>
<evidence type="ECO:0000313" key="11">
    <source>
        <dbReference type="Proteomes" id="UP000007110"/>
    </source>
</evidence>
<evidence type="ECO:0000256" key="2">
    <source>
        <dbReference type="ARBA" id="ARBA00022692"/>
    </source>
</evidence>
<evidence type="ECO:0000256" key="7">
    <source>
        <dbReference type="ARBA" id="ARBA00023224"/>
    </source>
</evidence>
<keyword evidence="11" id="KW-1185">Reference proteome</keyword>
<keyword evidence="5 8" id="KW-0472">Membrane</keyword>
<dbReference type="PRINTS" id="PR00237">
    <property type="entry name" value="GPCRRHODOPSN"/>
</dbReference>